<accession>A0AAN9IT70</accession>
<dbReference type="Gene3D" id="2.60.120.330">
    <property type="entry name" value="B-lactam Antibiotic, Isopenicillin N Synthase, Chain"/>
    <property type="match status" value="1"/>
</dbReference>
<dbReference type="AlphaFoldDB" id="A0AAN9IT70"/>
<sequence>MPDPQSQQDDGSAWWYDHTKAMKEFDESKAGVKGLMDAGVNTILPFFFHPPETLLDLKSVSILALEIPTVDLSAVKGSRMALVEQIQQTASTLGFFQVVNHGIPEEVIRGTLTTVKAFHEQLL</sequence>
<dbReference type="GO" id="GO:0046872">
    <property type="term" value="F:metal ion binding"/>
    <property type="evidence" value="ECO:0007669"/>
    <property type="project" value="UniProtKB-KW"/>
</dbReference>
<evidence type="ECO:0000313" key="5">
    <source>
        <dbReference type="EMBL" id="KAK7285848.1"/>
    </source>
</evidence>
<proteinExistence type="predicted"/>
<evidence type="ECO:0000256" key="3">
    <source>
        <dbReference type="ARBA" id="ARBA00023004"/>
    </source>
</evidence>
<keyword evidence="1" id="KW-0479">Metal-binding</keyword>
<evidence type="ECO:0000256" key="2">
    <source>
        <dbReference type="ARBA" id="ARBA00023002"/>
    </source>
</evidence>
<organism evidence="5 6">
    <name type="scientific">Clitoria ternatea</name>
    <name type="common">Butterfly pea</name>
    <dbReference type="NCBI Taxonomy" id="43366"/>
    <lineage>
        <taxon>Eukaryota</taxon>
        <taxon>Viridiplantae</taxon>
        <taxon>Streptophyta</taxon>
        <taxon>Embryophyta</taxon>
        <taxon>Tracheophyta</taxon>
        <taxon>Spermatophyta</taxon>
        <taxon>Magnoliopsida</taxon>
        <taxon>eudicotyledons</taxon>
        <taxon>Gunneridae</taxon>
        <taxon>Pentapetalae</taxon>
        <taxon>rosids</taxon>
        <taxon>fabids</taxon>
        <taxon>Fabales</taxon>
        <taxon>Fabaceae</taxon>
        <taxon>Papilionoideae</taxon>
        <taxon>50 kb inversion clade</taxon>
        <taxon>NPAAA clade</taxon>
        <taxon>indigoferoid/millettioid clade</taxon>
        <taxon>Phaseoleae</taxon>
        <taxon>Clitoria</taxon>
    </lineage>
</organism>
<evidence type="ECO:0000313" key="6">
    <source>
        <dbReference type="Proteomes" id="UP001359559"/>
    </source>
</evidence>
<name>A0AAN9IT70_CLITE</name>
<reference evidence="5 6" key="1">
    <citation type="submission" date="2024-01" db="EMBL/GenBank/DDBJ databases">
        <title>The genomes of 5 underutilized Papilionoideae crops provide insights into root nodulation and disease resistance.</title>
        <authorList>
            <person name="Yuan L."/>
        </authorList>
    </citation>
    <scope>NUCLEOTIDE SEQUENCE [LARGE SCALE GENOMIC DNA]</scope>
    <source>
        <strain evidence="5">LY-2023</strain>
        <tissue evidence="5">Leaf</tissue>
    </source>
</reference>
<dbReference type="EMBL" id="JAYKXN010000005">
    <property type="protein sequence ID" value="KAK7285848.1"/>
    <property type="molecule type" value="Genomic_DNA"/>
</dbReference>
<dbReference type="GO" id="GO:0016491">
    <property type="term" value="F:oxidoreductase activity"/>
    <property type="evidence" value="ECO:0007669"/>
    <property type="project" value="UniProtKB-KW"/>
</dbReference>
<gene>
    <name evidence="5" type="ORF">RJT34_20631</name>
</gene>
<evidence type="ECO:0000256" key="1">
    <source>
        <dbReference type="ARBA" id="ARBA00022723"/>
    </source>
</evidence>
<dbReference type="Pfam" id="PF14226">
    <property type="entry name" value="DIOX_N"/>
    <property type="match status" value="1"/>
</dbReference>
<dbReference type="Proteomes" id="UP001359559">
    <property type="component" value="Unassembled WGS sequence"/>
</dbReference>
<keyword evidence="6" id="KW-1185">Reference proteome</keyword>
<dbReference type="InterPro" id="IPR027443">
    <property type="entry name" value="IPNS-like_sf"/>
</dbReference>
<protein>
    <recommendedName>
        <fullName evidence="4">Non-haem dioxygenase N-terminal domain-containing protein</fullName>
    </recommendedName>
</protein>
<dbReference type="PANTHER" id="PTHR10209:SF751">
    <property type="entry name" value="OS06G0255100 PROTEIN"/>
    <property type="match status" value="1"/>
</dbReference>
<dbReference type="InterPro" id="IPR026992">
    <property type="entry name" value="DIOX_N"/>
</dbReference>
<dbReference type="SUPFAM" id="SSF51197">
    <property type="entry name" value="Clavaminate synthase-like"/>
    <property type="match status" value="1"/>
</dbReference>
<dbReference type="PANTHER" id="PTHR10209">
    <property type="entry name" value="OXIDOREDUCTASE, 2OG-FE II OXYGENASE FAMILY PROTEIN"/>
    <property type="match status" value="1"/>
</dbReference>
<feature type="domain" description="Non-haem dioxygenase N-terminal" evidence="4">
    <location>
        <begin position="67"/>
        <end position="120"/>
    </location>
</feature>
<keyword evidence="3" id="KW-0408">Iron</keyword>
<evidence type="ECO:0000259" key="4">
    <source>
        <dbReference type="Pfam" id="PF14226"/>
    </source>
</evidence>
<comment type="caution">
    <text evidence="5">The sequence shown here is derived from an EMBL/GenBank/DDBJ whole genome shotgun (WGS) entry which is preliminary data.</text>
</comment>
<keyword evidence="2" id="KW-0560">Oxidoreductase</keyword>